<dbReference type="Proteomes" id="UP001165368">
    <property type="component" value="Unassembled WGS sequence"/>
</dbReference>
<proteinExistence type="predicted"/>
<dbReference type="EMBL" id="JAKLTQ010000021">
    <property type="protein sequence ID" value="MCG2624155.1"/>
    <property type="molecule type" value="Genomic_DNA"/>
</dbReference>
<organism evidence="1 2">
    <name type="scientific">Arthrobacter hankyongi</name>
    <dbReference type="NCBI Taxonomy" id="2904801"/>
    <lineage>
        <taxon>Bacteria</taxon>
        <taxon>Bacillati</taxon>
        <taxon>Actinomycetota</taxon>
        <taxon>Actinomycetes</taxon>
        <taxon>Micrococcales</taxon>
        <taxon>Micrococcaceae</taxon>
        <taxon>Arthrobacter</taxon>
    </lineage>
</organism>
<accession>A0ABS9LBW0</accession>
<sequence length="52" mass="5904">MAESTGTRRWHQSRQVLSDVLETAERHMAVYGRYVARIHAELELHVSEPAGA</sequence>
<evidence type="ECO:0000313" key="1">
    <source>
        <dbReference type="EMBL" id="MCG2624155.1"/>
    </source>
</evidence>
<keyword evidence="2" id="KW-1185">Reference proteome</keyword>
<dbReference type="RefSeq" id="WP_237825730.1">
    <property type="nucleotide sequence ID" value="NZ_JAKLTQ010000021.1"/>
</dbReference>
<comment type="caution">
    <text evidence="1">The sequence shown here is derived from an EMBL/GenBank/DDBJ whole genome shotgun (WGS) entry which is preliminary data.</text>
</comment>
<protein>
    <submittedName>
        <fullName evidence="1">Uncharacterized protein</fullName>
    </submittedName>
</protein>
<evidence type="ECO:0000313" key="2">
    <source>
        <dbReference type="Proteomes" id="UP001165368"/>
    </source>
</evidence>
<gene>
    <name evidence="1" type="ORF">LVY72_19900</name>
</gene>
<reference evidence="1" key="1">
    <citation type="submission" date="2022-01" db="EMBL/GenBank/DDBJ databases">
        <authorList>
            <person name="Jo J.-H."/>
            <person name="Im W.-T."/>
        </authorList>
    </citation>
    <scope>NUCLEOTIDE SEQUENCE</scope>
    <source>
        <strain evidence="1">I2-34</strain>
    </source>
</reference>
<name>A0ABS9LBW0_9MICC</name>